<dbReference type="InParanoid" id="A8PY48"/>
<dbReference type="VEuPathDB" id="FungiDB:MGL_1590"/>
<protein>
    <submittedName>
        <fullName evidence="1">Uncharacterized protein</fullName>
    </submittedName>
</protein>
<evidence type="ECO:0000313" key="1">
    <source>
        <dbReference type="EMBL" id="EDP44193.1"/>
    </source>
</evidence>
<dbReference type="GeneID" id="5855714"/>
<dbReference type="AlphaFoldDB" id="A8PY48"/>
<dbReference type="EMBL" id="AAYY01000004">
    <property type="protein sequence ID" value="EDP44193.1"/>
    <property type="molecule type" value="Genomic_DNA"/>
</dbReference>
<name>A8PY48_MALGO</name>
<proteinExistence type="predicted"/>
<evidence type="ECO:0000313" key="2">
    <source>
        <dbReference type="Proteomes" id="UP000008837"/>
    </source>
</evidence>
<sequence length="408" mass="45486">MHDRRIPLDVPLLDAWSSHTDVWNALIRARVMKGDIVGARIWLERFRLVTSESFAPILRTTYSCLPPIKSASPYLTLMHSMSTSQGIHHLLAHVSRAERARLERHATSLDAPFKTAAIYDVLDAVRQDGVVPGVALLNFLASFEAGCGRVERGASLVLQALSLERGPAFAFKRTHPQTLDSRPPAPTLGSRLHISSVSVLCILHAAEAQRVASLEKARMHMPSITTAPIRTTALQPLACTPFPSPSMSSSHLNVSTMRGVLAHCMELVESPKRPSSAKRQAASWLAKKGSNLLNDMLRAMLFVNDFPGAWYTIGLYRKWGITPNAYTHLALWQRFSHTHFFTHDLSLPTATIEAMRTTLQHVIEQQMHELIRSEKIETPVWAALCQEQCASAGYAMHQIEWDALQRLM</sequence>
<keyword evidence="2" id="KW-1185">Reference proteome</keyword>
<organism evidence="1 2">
    <name type="scientific">Malassezia globosa (strain ATCC MYA-4612 / CBS 7966)</name>
    <name type="common">Dandruff-associated fungus</name>
    <dbReference type="NCBI Taxonomy" id="425265"/>
    <lineage>
        <taxon>Eukaryota</taxon>
        <taxon>Fungi</taxon>
        <taxon>Dikarya</taxon>
        <taxon>Basidiomycota</taxon>
        <taxon>Ustilaginomycotina</taxon>
        <taxon>Malasseziomycetes</taxon>
        <taxon>Malasseziales</taxon>
        <taxon>Malasseziaceae</taxon>
        <taxon>Malassezia</taxon>
    </lineage>
</organism>
<comment type="caution">
    <text evidence="1">The sequence shown here is derived from an EMBL/GenBank/DDBJ whole genome shotgun (WGS) entry which is preliminary data.</text>
</comment>
<dbReference type="RefSeq" id="XP_001731407.1">
    <property type="nucleotide sequence ID" value="XM_001731355.1"/>
</dbReference>
<dbReference type="KEGG" id="mgl:MGL_1590"/>
<gene>
    <name evidence="1" type="ORF">MGL_1590</name>
</gene>
<dbReference type="Proteomes" id="UP000008837">
    <property type="component" value="Unassembled WGS sequence"/>
</dbReference>
<reference evidence="1 2" key="1">
    <citation type="journal article" date="2007" name="Proc. Natl. Acad. Sci. U.S.A.">
        <title>Dandruff-associated Malassezia genomes reveal convergent and divergent virulence traits shared with plant and human fungal pathogens.</title>
        <authorList>
            <person name="Xu J."/>
            <person name="Saunders C.W."/>
            <person name="Hu P."/>
            <person name="Grant R.A."/>
            <person name="Boekhout T."/>
            <person name="Kuramae E.E."/>
            <person name="Kronstad J.W."/>
            <person name="Deangelis Y.M."/>
            <person name="Reeder N.L."/>
            <person name="Johnstone K.R."/>
            <person name="Leland M."/>
            <person name="Fieno A.M."/>
            <person name="Begley W.M."/>
            <person name="Sun Y."/>
            <person name="Lacey M.P."/>
            <person name="Chaudhary T."/>
            <person name="Keough T."/>
            <person name="Chu L."/>
            <person name="Sears R."/>
            <person name="Yuan B."/>
            <person name="Dawson T.L.Jr."/>
        </authorList>
    </citation>
    <scope>NUCLEOTIDE SEQUENCE [LARGE SCALE GENOMIC DNA]</scope>
    <source>
        <strain evidence="2">ATCC MYA-4612 / CBS 7966</strain>
    </source>
</reference>
<accession>A8PY48</accession>
<dbReference type="OrthoDB" id="19908at2759"/>